<gene>
    <name evidence="1" type="ORF">NK6_9615</name>
</gene>
<name>A0A0E4BXR3_9BRAD</name>
<proteinExistence type="predicted"/>
<sequence length="84" mass="9555">MNFKNADFDKLIDEAGQTDDAAKRGQLLQKANALLYEEAPVWFFNYNKAVMAVQPWLKGVQLNATELTHQNVEDLWVDETSPAK</sequence>
<evidence type="ECO:0000313" key="1">
    <source>
        <dbReference type="EMBL" id="BAR62754.1"/>
    </source>
</evidence>
<reference evidence="1 2" key="1">
    <citation type="submission" date="2014-11" db="EMBL/GenBank/DDBJ databases">
        <title>Symbiosis island explosion on the genome of extra-slow-growing strains of soybean bradyrhizobia with massive insertion sequences.</title>
        <authorList>
            <person name="Iida T."/>
            <person name="Minamisawa K."/>
        </authorList>
    </citation>
    <scope>NUCLEOTIDE SEQUENCE [LARGE SCALE GENOMIC DNA]</scope>
    <source>
        <strain evidence="1 2">NK6</strain>
    </source>
</reference>
<evidence type="ECO:0000313" key="2">
    <source>
        <dbReference type="Proteomes" id="UP000063308"/>
    </source>
</evidence>
<protein>
    <submittedName>
        <fullName evidence="1">ABC transporter substrate-binding protein</fullName>
    </submittedName>
</protein>
<dbReference type="SUPFAM" id="SSF53850">
    <property type="entry name" value="Periplasmic binding protein-like II"/>
    <property type="match status" value="1"/>
</dbReference>
<organism evidence="1 2">
    <name type="scientific">Bradyrhizobium diazoefficiens</name>
    <dbReference type="NCBI Taxonomy" id="1355477"/>
    <lineage>
        <taxon>Bacteria</taxon>
        <taxon>Pseudomonadati</taxon>
        <taxon>Pseudomonadota</taxon>
        <taxon>Alphaproteobacteria</taxon>
        <taxon>Hyphomicrobiales</taxon>
        <taxon>Nitrobacteraceae</taxon>
        <taxon>Bradyrhizobium</taxon>
    </lineage>
</organism>
<dbReference type="AlphaFoldDB" id="A0A0E4BXR3"/>
<accession>A0A0E4BXR3</accession>
<dbReference type="Gene3D" id="3.40.190.10">
    <property type="entry name" value="Periplasmic binding protein-like II"/>
    <property type="match status" value="1"/>
</dbReference>
<dbReference type="Proteomes" id="UP000063308">
    <property type="component" value="Chromosome"/>
</dbReference>
<dbReference type="RefSeq" id="WP_060912417.1">
    <property type="nucleotide sequence ID" value="NZ_JAFCKD010000025.1"/>
</dbReference>
<dbReference type="EMBL" id="AP014685">
    <property type="protein sequence ID" value="BAR62754.1"/>
    <property type="molecule type" value="Genomic_DNA"/>
</dbReference>
<dbReference type="Gene3D" id="3.10.105.10">
    <property type="entry name" value="Dipeptide-binding Protein, Domain 3"/>
    <property type="match status" value="1"/>
</dbReference>